<sequence length="429" mass="47919">MIKTNMKLTPEEIDILNGSQGETMRKTMETLVRYGDAYHAECLVPLDGAIHVVCSFGMPTLRPFFKIMEQYVAEGIKTKLPFTADPRPMDYENVEATEKEKQVFNMIYADQEKYEETLRKVGLKDKNAFSCACYFDEVGNIPKRGDILAWAESSAVVYANSVIGARTNRTSGVMELFSGIVGKTPKFGFLTDEGRKADWIVEVKTAKKPRPQVLGSAIGMKVLEQVPYIRGLDRWIGTELTSDAKDFLKDMGAATASNGAVGLYHVEHLTPEAKDFGESLIRPNAKTYIIDDAELERVVASYPIMWKNVDDSPEIAFVGCPHCSFVQLCEWTQTLEQALKEAGKEKVIIPTIFTTAPDVIAEFKKSEFYPRLMATGAHLTYICPLMYMSNPLCSAKRVITNSNKLRTYSVARYVDDAELIHAVVKGGLH</sequence>
<dbReference type="RefSeq" id="WP_190239710.1">
    <property type="nucleotide sequence ID" value="NZ_QFGA01000001.1"/>
</dbReference>
<dbReference type="Proteomes" id="UP000298324">
    <property type="component" value="Unassembled WGS sequence"/>
</dbReference>
<evidence type="ECO:0000313" key="5">
    <source>
        <dbReference type="Proteomes" id="UP000298324"/>
    </source>
</evidence>
<evidence type="ECO:0000256" key="1">
    <source>
        <dbReference type="ARBA" id="ARBA00023004"/>
    </source>
</evidence>
<comment type="caution">
    <text evidence="4">The sequence shown here is derived from an EMBL/GenBank/DDBJ whole genome shotgun (WGS) entry which is preliminary data.</text>
</comment>
<gene>
    <name evidence="4" type="ORF">Psch_01489</name>
</gene>
<keyword evidence="1" id="KW-0408">Iron</keyword>
<feature type="domain" description="Phosphomevalonate dehydratase large subunit-like" evidence="3">
    <location>
        <begin position="6"/>
        <end position="409"/>
    </location>
</feature>
<keyword evidence="2" id="KW-0456">Lyase</keyword>
<protein>
    <recommendedName>
        <fullName evidence="3">Phosphomevalonate dehydratase large subunit-like domain-containing protein</fullName>
    </recommendedName>
</protein>
<evidence type="ECO:0000313" key="4">
    <source>
        <dbReference type="EMBL" id="TEB07934.1"/>
    </source>
</evidence>
<dbReference type="PANTHER" id="PTHR36577:SF3">
    <property type="entry name" value="DUF521 DOMAIN PROTEIN (AFU_ORTHOLOGUE AFUA_6G00490)"/>
    <property type="match status" value="1"/>
</dbReference>
<dbReference type="EMBL" id="QFGA01000001">
    <property type="protein sequence ID" value="TEB07934.1"/>
    <property type="molecule type" value="Genomic_DNA"/>
</dbReference>
<evidence type="ECO:0000259" key="3">
    <source>
        <dbReference type="Pfam" id="PF04412"/>
    </source>
</evidence>
<accession>A0A4Y7RG15</accession>
<dbReference type="InterPro" id="IPR007506">
    <property type="entry name" value="PMDh-L-like_dom"/>
</dbReference>
<dbReference type="Pfam" id="PF04412">
    <property type="entry name" value="AcnX"/>
    <property type="match status" value="1"/>
</dbReference>
<dbReference type="AlphaFoldDB" id="A0A4Y7RG15"/>
<keyword evidence="5" id="KW-1185">Reference proteome</keyword>
<reference evidence="4 5" key="1">
    <citation type="journal article" date="2018" name="Environ. Microbiol.">
        <title>Novel energy conservation strategies and behaviour of Pelotomaculum schinkii driving syntrophic propionate catabolism.</title>
        <authorList>
            <person name="Hidalgo-Ahumada C.A.P."/>
            <person name="Nobu M.K."/>
            <person name="Narihiro T."/>
            <person name="Tamaki H."/>
            <person name="Liu W.T."/>
            <person name="Kamagata Y."/>
            <person name="Stams A.J.M."/>
            <person name="Imachi H."/>
            <person name="Sousa D.Z."/>
        </authorList>
    </citation>
    <scope>NUCLEOTIDE SEQUENCE [LARGE SCALE GENOMIC DNA]</scope>
    <source>
        <strain evidence="4 5">HH</strain>
    </source>
</reference>
<evidence type="ECO:0000256" key="2">
    <source>
        <dbReference type="ARBA" id="ARBA00023239"/>
    </source>
</evidence>
<dbReference type="GO" id="GO:0016829">
    <property type="term" value="F:lyase activity"/>
    <property type="evidence" value="ECO:0007669"/>
    <property type="project" value="UniProtKB-KW"/>
</dbReference>
<organism evidence="4 5">
    <name type="scientific">Pelotomaculum schinkii</name>
    <dbReference type="NCBI Taxonomy" id="78350"/>
    <lineage>
        <taxon>Bacteria</taxon>
        <taxon>Bacillati</taxon>
        <taxon>Bacillota</taxon>
        <taxon>Clostridia</taxon>
        <taxon>Eubacteriales</taxon>
        <taxon>Desulfotomaculaceae</taxon>
        <taxon>Pelotomaculum</taxon>
    </lineage>
</organism>
<proteinExistence type="predicted"/>
<name>A0A4Y7RG15_9FIRM</name>
<dbReference type="PANTHER" id="PTHR36577">
    <property type="entry name" value="DUF521 DOMAIN PROTEIN (AFU_ORTHOLOGUE AFUA_6G00490)"/>
    <property type="match status" value="1"/>
</dbReference>